<proteinExistence type="predicted"/>
<keyword evidence="2" id="KW-1185">Reference proteome</keyword>
<dbReference type="Proteomes" id="UP001227964">
    <property type="component" value="Unassembled WGS sequence"/>
</dbReference>
<protein>
    <submittedName>
        <fullName evidence="1">Uncharacterized protein</fullName>
    </submittedName>
</protein>
<dbReference type="RefSeq" id="WP_285390870.1">
    <property type="nucleotide sequence ID" value="NZ_JASSVS010000005.1"/>
</dbReference>
<evidence type="ECO:0000313" key="2">
    <source>
        <dbReference type="Proteomes" id="UP001227964"/>
    </source>
</evidence>
<comment type="caution">
    <text evidence="1">The sequence shown here is derived from an EMBL/GenBank/DDBJ whole genome shotgun (WGS) entry which is preliminary data.</text>
</comment>
<dbReference type="EMBL" id="JASSVS010000005">
    <property type="protein sequence ID" value="MDL0431743.1"/>
    <property type="molecule type" value="Genomic_DNA"/>
</dbReference>
<reference evidence="1 2" key="1">
    <citation type="submission" date="2023-06" db="EMBL/GenBank/DDBJ databases">
        <title>Marinobacter azerbaijanicus a moderately halophilic, isolated from Urmia Lake in Azerbaijan region of Iran.</title>
        <authorList>
            <person name="Sanchez-Porro C."/>
            <person name="Aghdam E.M."/>
            <person name="Saheb S.M."/>
            <person name="Tarhriz V."/>
            <person name="Kazemi E."/>
            <person name="Ammozegar M.A."/>
            <person name="Ventosa A."/>
            <person name="Hejazi M.S."/>
        </authorList>
    </citation>
    <scope>NUCLEOTIDE SEQUENCE [LARGE SCALE GENOMIC DNA]</scope>
    <source>
        <strain evidence="1 2">TBZ242</strain>
    </source>
</reference>
<evidence type="ECO:0000313" key="1">
    <source>
        <dbReference type="EMBL" id="MDL0431743.1"/>
    </source>
</evidence>
<sequence length="360" mass="42561">MMGNSMYLNIIPEERLALIPEEYWQKHEFCFHLHDQLLHLLKQYEESGAHSIVENAFHEAARGKEKELEDLDILQFMKTNNLIWPYKHHILSHTILGLTSDLLNFLYESLRCFEKRKFSVAFSLLRKPLKEHLLFLSWIIAYEDDFISRFEENNHISFNGIFKKEKIDIFDKAIKKLHLKEAFDAETIWSIIYSKTHSNGFEPTWQRATHLTTSRGDLLKTEDYSFNFIFESPWDDQYYDFVYWKLPLVLLFLTQILFECFNRIHPTNKKTISYNIITAMGAYEAIFLDGRANAIRKSLQNQLGDLLSCVQCDEKFKINKANAADFFLTERVNCRNCGITSQFPLYWILAKANISFIETE</sequence>
<gene>
    <name evidence="1" type="ORF">QPM17_11425</name>
</gene>
<name>A0ABT7IDJ7_9GAMM</name>
<organism evidence="1 2">
    <name type="scientific">Marinobacter azerbaijanicus</name>
    <dbReference type="NCBI Taxonomy" id="3050455"/>
    <lineage>
        <taxon>Bacteria</taxon>
        <taxon>Pseudomonadati</taxon>
        <taxon>Pseudomonadota</taxon>
        <taxon>Gammaproteobacteria</taxon>
        <taxon>Pseudomonadales</taxon>
        <taxon>Marinobacteraceae</taxon>
        <taxon>Marinobacter</taxon>
    </lineage>
</organism>
<accession>A0ABT7IDJ7</accession>